<evidence type="ECO:0000259" key="5">
    <source>
        <dbReference type="PROSITE" id="PS50025"/>
    </source>
</evidence>
<evidence type="ECO:0000256" key="1">
    <source>
        <dbReference type="ARBA" id="ARBA00022729"/>
    </source>
</evidence>
<dbReference type="InterPro" id="IPR013320">
    <property type="entry name" value="ConA-like_dom_sf"/>
</dbReference>
<dbReference type="Gene3D" id="2.60.120.200">
    <property type="match status" value="1"/>
</dbReference>
<dbReference type="CDD" id="cd00110">
    <property type="entry name" value="LamG"/>
    <property type="match status" value="1"/>
</dbReference>
<evidence type="ECO:0000313" key="7">
    <source>
        <dbReference type="Proteomes" id="UP000605784"/>
    </source>
</evidence>
<sequence>MQDNGRERIAETVKTVALALLIALSGPLIVTGGLVYEAGTAEAQTSTPSPLAFWNAESTGDTTTLVDVEGSRDASLTGATYVESLNGSALQFGGNGYGSVASSDGLYPGTSDFTIASTFRTNNSTKPKQAIVGTNWDSNAAILLRLTNGNVTFAFRDGNSENYYETDYNAADGEWHHVAATVDKSANTVKIYVDGKLIAEESNDAGDISETLDWAIGARHRFGGDYVDRFDGSIDDVRVYHQSLSQEQVQTISSVGTVSGTVRDLSGNKLSGATVASNGRSTTTNQNGVYELSVPNGERKITTSNSGVSESKTVSVSGDVISGVDIRLGYEMAFVLDDRTNASIFAGEDPRLIVERPDGTLTTTSFNHNDRAFVGMVDGRTYNLTVTSDYPAVWDTYGFIAVESIREGPLVMESDLWDETSSLGTPAAPTAATPSSSSTPTLDERLDVRFAELEEDDGTSVTVRSPEPVTRVNYTIRDENGTALFNQTREFDEATQYYQALLNDSVTSNASDVDDPTMTYSGEYANGSTFNGTTDLSASFGTGGIGGPTGSGGGGGGSAGGVVLLAGGAAVAAYRYRRPLINAASSAVGRLSG</sequence>
<dbReference type="RefSeq" id="WP_188996296.1">
    <property type="nucleotide sequence ID" value="NZ_BMOU01000002.1"/>
</dbReference>
<feature type="domain" description="Laminin G" evidence="5">
    <location>
        <begin position="89"/>
        <end position="261"/>
    </location>
</feature>
<dbReference type="SMART" id="SM00560">
    <property type="entry name" value="LamGL"/>
    <property type="match status" value="1"/>
</dbReference>
<evidence type="ECO:0000313" key="6">
    <source>
        <dbReference type="EMBL" id="GGN92210.1"/>
    </source>
</evidence>
<organism evidence="6 7">
    <name type="scientific">Haloarcula pellucida</name>
    <dbReference type="NCBI Taxonomy" id="1427151"/>
    <lineage>
        <taxon>Archaea</taxon>
        <taxon>Methanobacteriati</taxon>
        <taxon>Methanobacteriota</taxon>
        <taxon>Stenosarchaea group</taxon>
        <taxon>Halobacteria</taxon>
        <taxon>Halobacteriales</taxon>
        <taxon>Haloarculaceae</taxon>
        <taxon>Haloarcula</taxon>
    </lineage>
</organism>
<keyword evidence="4" id="KW-1133">Transmembrane helix</keyword>
<keyword evidence="7" id="KW-1185">Reference proteome</keyword>
<proteinExistence type="predicted"/>
<evidence type="ECO:0000256" key="3">
    <source>
        <dbReference type="SAM" id="MobiDB-lite"/>
    </source>
</evidence>
<dbReference type="EMBL" id="BMOU01000002">
    <property type="protein sequence ID" value="GGN92210.1"/>
    <property type="molecule type" value="Genomic_DNA"/>
</dbReference>
<dbReference type="Pfam" id="PF13620">
    <property type="entry name" value="CarboxypepD_reg"/>
    <property type="match status" value="1"/>
</dbReference>
<gene>
    <name evidence="6" type="ORF">GCM10009030_16240</name>
</gene>
<reference evidence="6" key="1">
    <citation type="journal article" date="2014" name="Int. J. Syst. Evol. Microbiol.">
        <title>Complete genome sequence of Corynebacterium casei LMG S-19264T (=DSM 44701T), isolated from a smear-ripened cheese.</title>
        <authorList>
            <consortium name="US DOE Joint Genome Institute (JGI-PGF)"/>
            <person name="Walter F."/>
            <person name="Albersmeier A."/>
            <person name="Kalinowski J."/>
            <person name="Ruckert C."/>
        </authorList>
    </citation>
    <scope>NUCLEOTIDE SEQUENCE</scope>
    <source>
        <strain evidence="6">JCM 17820</strain>
    </source>
</reference>
<keyword evidence="2" id="KW-1015">Disulfide bond</keyword>
<dbReference type="AlphaFoldDB" id="A0A830GLS3"/>
<comment type="caution">
    <text evidence="6">The sequence shown here is derived from an EMBL/GenBank/DDBJ whole genome shotgun (WGS) entry which is preliminary data.</text>
</comment>
<feature type="transmembrane region" description="Helical" evidence="4">
    <location>
        <begin position="12"/>
        <end position="36"/>
    </location>
</feature>
<protein>
    <recommendedName>
        <fullName evidence="5">Laminin G domain-containing protein</fullName>
    </recommendedName>
</protein>
<dbReference type="Pfam" id="PF13385">
    <property type="entry name" value="Laminin_G_3"/>
    <property type="match status" value="1"/>
</dbReference>
<dbReference type="Proteomes" id="UP000605784">
    <property type="component" value="Unassembled WGS sequence"/>
</dbReference>
<keyword evidence="4" id="KW-0472">Membrane</keyword>
<accession>A0A830GLS3</accession>
<dbReference type="SUPFAM" id="SSF49899">
    <property type="entry name" value="Concanavalin A-like lectins/glucanases"/>
    <property type="match status" value="1"/>
</dbReference>
<reference evidence="6" key="2">
    <citation type="submission" date="2020-09" db="EMBL/GenBank/DDBJ databases">
        <authorList>
            <person name="Sun Q."/>
            <person name="Ohkuma M."/>
        </authorList>
    </citation>
    <scope>NUCLEOTIDE SEQUENCE</scope>
    <source>
        <strain evidence="6">JCM 17820</strain>
    </source>
</reference>
<keyword evidence="1" id="KW-0732">Signal</keyword>
<evidence type="ECO:0000256" key="4">
    <source>
        <dbReference type="SAM" id="Phobius"/>
    </source>
</evidence>
<keyword evidence="4" id="KW-0812">Transmembrane</keyword>
<dbReference type="PROSITE" id="PS50025">
    <property type="entry name" value="LAM_G_DOMAIN"/>
    <property type="match status" value="1"/>
</dbReference>
<dbReference type="SMART" id="SM00282">
    <property type="entry name" value="LamG"/>
    <property type="match status" value="1"/>
</dbReference>
<dbReference type="InterPro" id="IPR008969">
    <property type="entry name" value="CarboxyPept-like_regulatory"/>
</dbReference>
<dbReference type="Gene3D" id="2.60.40.1120">
    <property type="entry name" value="Carboxypeptidase-like, regulatory domain"/>
    <property type="match status" value="1"/>
</dbReference>
<dbReference type="InterPro" id="IPR001791">
    <property type="entry name" value="Laminin_G"/>
</dbReference>
<dbReference type="SUPFAM" id="SSF49464">
    <property type="entry name" value="Carboxypeptidase regulatory domain-like"/>
    <property type="match status" value="1"/>
</dbReference>
<feature type="compositionally biased region" description="Low complexity" evidence="3">
    <location>
        <begin position="421"/>
        <end position="441"/>
    </location>
</feature>
<feature type="region of interest" description="Disordered" evidence="3">
    <location>
        <begin position="421"/>
        <end position="442"/>
    </location>
</feature>
<name>A0A830GLS3_9EURY</name>
<dbReference type="InterPro" id="IPR006558">
    <property type="entry name" value="LamG-like"/>
</dbReference>
<evidence type="ECO:0000256" key="2">
    <source>
        <dbReference type="ARBA" id="ARBA00023157"/>
    </source>
</evidence>